<dbReference type="PANTHER" id="PTHR46328:SF27">
    <property type="entry name" value="OS12G0287500 PROTEIN"/>
    <property type="match status" value="1"/>
</dbReference>
<accession>A0A8X8C620</accession>
<evidence type="ECO:0008006" key="3">
    <source>
        <dbReference type="Google" id="ProtNLM"/>
    </source>
</evidence>
<dbReference type="OrthoDB" id="1487673at2759"/>
<proteinExistence type="predicted"/>
<sequence>MSSSSLNNVASNKFMTASASGEQVHSNRNYRCLLAETFDGQEIADDELSDNLDGNDDIIQQSIQDFPLSLEPFEPFIGMEFESAEDAGEFYELYGGRMGFTICSNRARLSIEDNSIIVCSKEGFRGGRCPKGEGSFSITANHY</sequence>
<gene>
    <name evidence="1" type="ORF">POTOM_053348</name>
</gene>
<organism evidence="1 2">
    <name type="scientific">Populus tomentosa</name>
    <name type="common">Chinese white poplar</name>
    <dbReference type="NCBI Taxonomy" id="118781"/>
    <lineage>
        <taxon>Eukaryota</taxon>
        <taxon>Viridiplantae</taxon>
        <taxon>Streptophyta</taxon>
        <taxon>Embryophyta</taxon>
        <taxon>Tracheophyta</taxon>
        <taxon>Spermatophyta</taxon>
        <taxon>Magnoliopsida</taxon>
        <taxon>eudicotyledons</taxon>
        <taxon>Gunneridae</taxon>
        <taxon>Pentapetalae</taxon>
        <taxon>rosids</taxon>
        <taxon>fabids</taxon>
        <taxon>Malpighiales</taxon>
        <taxon>Salicaceae</taxon>
        <taxon>Saliceae</taxon>
        <taxon>Populus</taxon>
    </lineage>
</organism>
<keyword evidence="2" id="KW-1185">Reference proteome</keyword>
<dbReference type="PANTHER" id="PTHR46328">
    <property type="entry name" value="FAR-RED IMPAIRED RESPONSIVE (FAR1) FAMILY PROTEIN-RELATED"/>
    <property type="match status" value="1"/>
</dbReference>
<comment type="caution">
    <text evidence="1">The sequence shown here is derived from an EMBL/GenBank/DDBJ whole genome shotgun (WGS) entry which is preliminary data.</text>
</comment>
<dbReference type="AlphaFoldDB" id="A0A8X8C620"/>
<reference evidence="1" key="1">
    <citation type="journal article" date="2020" name="bioRxiv">
        <title>Hybrid origin of Populus tomentosa Carr. identified through genome sequencing and phylogenomic analysis.</title>
        <authorList>
            <person name="An X."/>
            <person name="Gao K."/>
            <person name="Chen Z."/>
            <person name="Li J."/>
            <person name="Yang X."/>
            <person name="Yang X."/>
            <person name="Zhou J."/>
            <person name="Guo T."/>
            <person name="Zhao T."/>
            <person name="Huang S."/>
            <person name="Miao D."/>
            <person name="Khan W.U."/>
            <person name="Rao P."/>
            <person name="Ye M."/>
            <person name="Lei B."/>
            <person name="Liao W."/>
            <person name="Wang J."/>
            <person name="Ji L."/>
            <person name="Li Y."/>
            <person name="Guo B."/>
            <person name="Mustafa N.S."/>
            <person name="Li S."/>
            <person name="Yun Q."/>
            <person name="Keller S.R."/>
            <person name="Mao J."/>
            <person name="Zhang R."/>
            <person name="Strauss S.H."/>
        </authorList>
    </citation>
    <scope>NUCLEOTIDE SEQUENCE</scope>
    <source>
        <strain evidence="1">GM15</strain>
        <tissue evidence="1">Leaf</tissue>
    </source>
</reference>
<name>A0A8X8C620_POPTO</name>
<protein>
    <recommendedName>
        <fullName evidence="3">FAR1 domain-containing protein</fullName>
    </recommendedName>
</protein>
<evidence type="ECO:0000313" key="2">
    <source>
        <dbReference type="Proteomes" id="UP000886885"/>
    </source>
</evidence>
<dbReference type="EMBL" id="JAAWWB010000033">
    <property type="protein sequence ID" value="KAG6742477.1"/>
    <property type="molecule type" value="Genomic_DNA"/>
</dbReference>
<evidence type="ECO:0000313" key="1">
    <source>
        <dbReference type="EMBL" id="KAG6742477.1"/>
    </source>
</evidence>
<dbReference type="Proteomes" id="UP000886885">
    <property type="component" value="Chromosome 17A"/>
</dbReference>